<evidence type="ECO:0000259" key="2">
    <source>
        <dbReference type="Pfam" id="PF10493"/>
    </source>
</evidence>
<dbReference type="InterPro" id="IPR019527">
    <property type="entry name" value="RZZ-complex_KNTC1/ROD_C"/>
</dbReference>
<accession>A0A9W8L5R2</accession>
<feature type="domain" description="KNTC1 first ARM-repeats" evidence="6">
    <location>
        <begin position="533"/>
        <end position="763"/>
    </location>
</feature>
<reference evidence="7" key="1">
    <citation type="submission" date="2022-07" db="EMBL/GenBank/DDBJ databases">
        <title>Phylogenomic reconstructions and comparative analyses of Kickxellomycotina fungi.</title>
        <authorList>
            <person name="Reynolds N.K."/>
            <person name="Stajich J.E."/>
            <person name="Barry K."/>
            <person name="Grigoriev I.V."/>
            <person name="Crous P."/>
            <person name="Smith M.E."/>
        </authorList>
    </citation>
    <scope>NUCLEOTIDE SEQUENCE</scope>
    <source>
        <strain evidence="7">CBS 109367</strain>
    </source>
</reference>
<dbReference type="InterPro" id="IPR055403">
    <property type="entry name" value="ARM_KNTC1_1st"/>
</dbReference>
<dbReference type="Pfam" id="PF10493">
    <property type="entry name" value="Rod_C"/>
    <property type="match status" value="1"/>
</dbReference>
<dbReference type="Pfam" id="PF24520">
    <property type="entry name" value="ARM_KNTC1_1st"/>
    <property type="match status" value="1"/>
</dbReference>
<dbReference type="GO" id="GO:0005828">
    <property type="term" value="C:kinetochore microtubule"/>
    <property type="evidence" value="ECO:0007669"/>
    <property type="project" value="TreeGrafter"/>
</dbReference>
<evidence type="ECO:0000259" key="4">
    <source>
        <dbReference type="Pfam" id="PF24515"/>
    </source>
</evidence>
<dbReference type="GO" id="GO:0000070">
    <property type="term" value="P:mitotic sister chromatid segregation"/>
    <property type="evidence" value="ECO:0007669"/>
    <property type="project" value="TreeGrafter"/>
</dbReference>
<sequence length="2760" mass="301076">MESDESLETVASNAPTSPPLQRRYSSDSDDSADGSKRRKLGCDTDPPAEPELHNTPGFKDSGKASEWRLELCSGSDETLQLQRLSGASGARQTNLSATFTQRGVAPTSENAFDSYRLETLATAERTTLTCSNSPERWCDATISAQHVAITIERQIHILSVDCRKQEAVVCHDSDILATSLNCDSSFVAFGDSTGALFIVHIKTRRPVFSQVIKPPGSFPNIAAGSAAAGSAIVALQFAVSQSTDAHIREELVVVTNEGTLVRFSSLQLCLLSQTILDGDMALAAQIKGEIKVEFASLTSSGRPIHSGGIGGVSLIHANGSSHVVVVGSGDACMSCWRREECSQLVSEDDDGQRDLMATQLADIVSFECSGSGYAKVALSLDQHYLVALSKSGSLDVYERLTLTLVFRYADTLIDDFSLLAPGSTSASAESLSPSSILLAAISKPVPLGSERDDSDDNNDEDSCRRLLVISLPSMEVVYSMDTSVWSWLARDIRSSEDVADTILFVEGTHVDGVQTFHLRNLYETVPMERLSHFLRAGRYAEAEAFAEENDIPLAVVYRKRLEDILSDPDHSSLSELSGEDEAAAFVDQILELLAHMDDTAFAIDVCMRLPIPSLRSTQRLLLHARSLADKDTSSMAKVVDAIQRLGTWCSIGNGGSRQRSVMQFDGQAWQGFRAADLASRMRSFISCGDIERAGAIWRRHQSDKRLCSDIASAIQGFPADVDPKSLAAWLEREVIPLFSTRQQWSDIAIWIEQRARALESSQANFQGALRLLELLEPGHLRLANGSDSQRTQASGLTAPSGGSCALSGYLLASLPLTVTPQRFIEGSLQAAAWVAGLSRSSGIPVFSTALGAEQRGYSSDPGMQSCHFLRKQLLDLVYLRDVHHMSLTLDQYEQMSYSMIATEFLDRVAAPELLDNAYFDHFVPYAQRHQLECAQIIHKYCIDMMDSADRDDAQHTSGLDATEDTTMAMSGVLGGADRHMWEPRVICILGSLYSSCIGSAALGSATALPLTTARLASLKTYFEIVLEVMRRSTIPWSSGIDAAIEKCFSLFGVYGDLEEDLKLCREGVTDQYRLMCLKRMLLSYGLHDFQISNTKMSYPLLQWLVRKTDRSTIMPDVLQLVDAYHHLSRTSAYVLRMQALCEAGEAAAVADLVRFIDATEHGAATSHFGAQSGYDRLAGLLSMARSEAPGAVGLRAGQTIQRYVPMEVARRCVSWIREMLDHMTFVGESSRPQFKQLVNAAVAMLRALEELARQYSRRQLPFGDAAPNLETQHELAEPELRKLTRFVSKESRALGVVWQLVVDGDVMVSPEELEHPGAREKILADLIKGRWLGPLASGPAKVVTVVGTGKGKAKQLGMRAQPGDATTVAPSCELTSLPPIPASIKALAVMLRFSSAQLWHQIVACCLSLELHFLALEMCLHIVTAIKPTTSLTETSGGIGQMQEPLDEWPVALSALAACEREISVYLASQSPGGQASGGHRPSLSGKRQGLLVRRLVHVCQAASLKCAGLPQLTDFLDAYSCWDLAQSIFNKTTDGDYAVLTRAPSADSSLARVAVRSFGSGSATALPLSPHGSSRGLTGAIEDAMASTDISGDHESVLASWLGPLFVNSYVERGPVLDTGKTMRRVYRLASALRRLPSDGASGGCKSANSDMSGAESKGKHGAHCQGGKLDDDTKLSLLSAEDRRLVVIKRCGDLVAYLASKQHWVLAVQTLELTISQLARSSFVMSSSAPPESTAASLDPLRQRLASGGISEDELDALFGVGDGGGGNATTRSVQGLVSKILDQSLQQRGADVVFIFSAMLVCDVASAFKQLSTAMSQSGLLPSRVISLANIGMSCSLLWKQHTLLDRCRSVVTAARWSDQLQLLQLKFKVEQLNNPKPELLEQLMRPMLIKTAMDITTVLEFADAFKLDETGVILEYISLCCSAPAVDGYQARIIGIADEIANTKLLERTFMDSMDNAISAYDYERLQFVVQRLQDLRPQDDIIGKYSAVLDVLCSYDRKGQPTHDELAQEWSRTYIARNSIKQISDDDDSNAHCHELGGVIGGEDMAKPTYQELAAEFPLASKRLPFHHLVNTDPWAAIIPELSVDTVKALLPLAEPLGLSEDDFYMNLIDSMVKQWKPDEEQGAQALNAYEQAVSKTPTHFNAVEPLILCCKDSDAMISTIKHVADELPCGPNRIAALNLGLKELARWGRRIKRMPKHERGKVESSANTIYQHFKKSLADANTEVVLRRNRLERYLPLFADARDVGAAVRALAAVFEGECEDALGESGQEEVGALHGTLRNLAAINEIGMERLIRELLNKYLEAPVVFASESSELQLPSIRYHATLRLYSSQEAVLHRRITYLLRLQLMPDAIAALLDFAYKTPGVAFLCRVRALGILLSIAPSDGIAQALPPADVHQYLQALLYIADFEHVNIRQSTTDFLKSDKAALARSIWVDHHEDAKVTMLVCNMCLDFKVDDGDLITRMLSQLLAAGMHRYVVGVLDIIGGMDCYMGIGELPRFWNSAVRGSLVQLVRTAEAEWIGDALTVLDLCARSIHLPLIDLGDIVRMLLLESRRNSVNSAPALMAFAALDILLPSGAAEGLLRDFIETMQPAQIHSLILELREFASAASAATGTRSGVSWEVSHGLTLVFDMVDSKGLHEQVLLRPPMGTAIHAYVSNRIHHDKLLAAVNACLERGKRQLAAQLVSRYYQTRTVDVLLADAHRAGVALGRGEGGEDSLLSESPTAAQETTVSTQRIVGQLTEQQKLDLYVCSRK</sequence>
<dbReference type="PANTHER" id="PTHR15688">
    <property type="entry name" value="KINETOCHORE-ASSOCIATED PROTEIN 1"/>
    <property type="match status" value="1"/>
</dbReference>
<comment type="caution">
    <text evidence="7">The sequence shown here is derived from an EMBL/GenBank/DDBJ whole genome shotgun (WGS) entry which is preliminary data.</text>
</comment>
<keyword evidence="8" id="KW-1185">Reference proteome</keyword>
<dbReference type="InterPro" id="IPR055402">
    <property type="entry name" value="KNTC1_N"/>
</dbReference>
<feature type="domain" description="KNTC1 N-terminal" evidence="3">
    <location>
        <begin position="139"/>
        <end position="511"/>
    </location>
</feature>
<dbReference type="Proteomes" id="UP001151516">
    <property type="component" value="Unassembled WGS sequence"/>
</dbReference>
<dbReference type="GO" id="GO:0007094">
    <property type="term" value="P:mitotic spindle assembly checkpoint signaling"/>
    <property type="evidence" value="ECO:0007669"/>
    <property type="project" value="TreeGrafter"/>
</dbReference>
<dbReference type="InterPro" id="IPR052802">
    <property type="entry name" value="KNTC1"/>
</dbReference>
<feature type="domain" description="KNTC1 third ARM-repeats" evidence="4">
    <location>
        <begin position="1779"/>
        <end position="1974"/>
    </location>
</feature>
<feature type="domain" description="RZZ complex subunit KNTC1/ROD C-terminal" evidence="2">
    <location>
        <begin position="2063"/>
        <end position="2608"/>
    </location>
</feature>
<evidence type="ECO:0000259" key="6">
    <source>
        <dbReference type="Pfam" id="PF24520"/>
    </source>
</evidence>
<evidence type="ECO:0000256" key="1">
    <source>
        <dbReference type="SAM" id="MobiDB-lite"/>
    </source>
</evidence>
<organism evidence="7 8">
    <name type="scientific">Coemansia spiralis</name>
    <dbReference type="NCBI Taxonomy" id="417178"/>
    <lineage>
        <taxon>Eukaryota</taxon>
        <taxon>Fungi</taxon>
        <taxon>Fungi incertae sedis</taxon>
        <taxon>Zoopagomycota</taxon>
        <taxon>Kickxellomycotina</taxon>
        <taxon>Kickxellomycetes</taxon>
        <taxon>Kickxellales</taxon>
        <taxon>Kickxellaceae</taxon>
        <taxon>Coemansia</taxon>
    </lineage>
</organism>
<dbReference type="Gene3D" id="2.130.10.10">
    <property type="entry name" value="YVTN repeat-like/Quinoprotein amine dehydrogenase"/>
    <property type="match status" value="1"/>
</dbReference>
<dbReference type="Pfam" id="PF24516">
    <property type="entry name" value="ARM_KNTC1_2nd"/>
    <property type="match status" value="1"/>
</dbReference>
<feature type="region of interest" description="Disordered" evidence="1">
    <location>
        <begin position="1"/>
        <end position="62"/>
    </location>
</feature>
<dbReference type="InterPro" id="IPR055405">
    <property type="entry name" value="ARM_KNTC1_3rd"/>
</dbReference>
<evidence type="ECO:0000313" key="8">
    <source>
        <dbReference type="Proteomes" id="UP001151516"/>
    </source>
</evidence>
<proteinExistence type="predicted"/>
<protein>
    <recommendedName>
        <fullName evidence="9">RZZ complex subunit KNTC1/ROD C-terminal domain-containing protein</fullName>
    </recommendedName>
</protein>
<dbReference type="Pfam" id="PF24506">
    <property type="entry name" value="KNTC1_N"/>
    <property type="match status" value="1"/>
</dbReference>
<dbReference type="GO" id="GO:1990423">
    <property type="term" value="C:RZZ complex"/>
    <property type="evidence" value="ECO:0007669"/>
    <property type="project" value="TreeGrafter"/>
</dbReference>
<feature type="region of interest" description="Disordered" evidence="1">
    <location>
        <begin position="2717"/>
        <end position="2737"/>
    </location>
</feature>
<dbReference type="Pfam" id="PF24515">
    <property type="entry name" value="ARM_KNTC1_3rd"/>
    <property type="match status" value="1"/>
</dbReference>
<dbReference type="InterPro" id="IPR055404">
    <property type="entry name" value="ARM_KNTC1_2nd"/>
</dbReference>
<dbReference type="OrthoDB" id="343783at2759"/>
<evidence type="ECO:0000313" key="7">
    <source>
        <dbReference type="EMBL" id="KAJ2688372.1"/>
    </source>
</evidence>
<dbReference type="GO" id="GO:1903394">
    <property type="term" value="P:protein localization to kinetochore involved in kinetochore assembly"/>
    <property type="evidence" value="ECO:0007669"/>
    <property type="project" value="TreeGrafter"/>
</dbReference>
<evidence type="ECO:0008006" key="9">
    <source>
        <dbReference type="Google" id="ProtNLM"/>
    </source>
</evidence>
<dbReference type="GO" id="GO:0005737">
    <property type="term" value="C:cytoplasm"/>
    <property type="evidence" value="ECO:0007669"/>
    <property type="project" value="TreeGrafter"/>
</dbReference>
<dbReference type="GO" id="GO:0031267">
    <property type="term" value="F:small GTPase binding"/>
    <property type="evidence" value="ECO:0007669"/>
    <property type="project" value="TreeGrafter"/>
</dbReference>
<evidence type="ECO:0000259" key="3">
    <source>
        <dbReference type="Pfam" id="PF24506"/>
    </source>
</evidence>
<evidence type="ECO:0000259" key="5">
    <source>
        <dbReference type="Pfam" id="PF24516"/>
    </source>
</evidence>
<feature type="compositionally biased region" description="Polar residues" evidence="1">
    <location>
        <begin position="2725"/>
        <end position="2737"/>
    </location>
</feature>
<dbReference type="InterPro" id="IPR015943">
    <property type="entry name" value="WD40/YVTN_repeat-like_dom_sf"/>
</dbReference>
<feature type="region of interest" description="Disordered" evidence="1">
    <location>
        <begin position="1641"/>
        <end position="1668"/>
    </location>
</feature>
<name>A0A9W8L5R2_9FUNG</name>
<dbReference type="PANTHER" id="PTHR15688:SF1">
    <property type="entry name" value="KINETOCHORE-ASSOCIATED PROTEIN 1"/>
    <property type="match status" value="1"/>
</dbReference>
<dbReference type="InterPro" id="IPR036322">
    <property type="entry name" value="WD40_repeat_dom_sf"/>
</dbReference>
<dbReference type="SUPFAM" id="SSF50978">
    <property type="entry name" value="WD40 repeat-like"/>
    <property type="match status" value="1"/>
</dbReference>
<dbReference type="EMBL" id="JANBTX010000048">
    <property type="protein sequence ID" value="KAJ2688372.1"/>
    <property type="molecule type" value="Genomic_DNA"/>
</dbReference>
<gene>
    <name evidence="7" type="ORF">IWW39_002265</name>
</gene>
<feature type="domain" description="KNTC1 second ARM-repeats" evidence="5">
    <location>
        <begin position="1019"/>
        <end position="1153"/>
    </location>
</feature>